<organism evidence="2 3">
    <name type="scientific">Galerina marginata (strain CBS 339.88)</name>
    <dbReference type="NCBI Taxonomy" id="685588"/>
    <lineage>
        <taxon>Eukaryota</taxon>
        <taxon>Fungi</taxon>
        <taxon>Dikarya</taxon>
        <taxon>Basidiomycota</taxon>
        <taxon>Agaricomycotina</taxon>
        <taxon>Agaricomycetes</taxon>
        <taxon>Agaricomycetidae</taxon>
        <taxon>Agaricales</taxon>
        <taxon>Agaricineae</taxon>
        <taxon>Strophariaceae</taxon>
        <taxon>Galerina</taxon>
    </lineage>
</organism>
<sequence>MDITTSYHSFSLCCLLLHVVELELELEEASFGGPGCWAFPSPYLEGYILEGHSFGLSLTNASLTQCRYFLL</sequence>
<evidence type="ECO:0000256" key="1">
    <source>
        <dbReference type="SAM" id="SignalP"/>
    </source>
</evidence>
<feature type="signal peptide" evidence="1">
    <location>
        <begin position="1"/>
        <end position="22"/>
    </location>
</feature>
<name>A0A067SM87_GALM3</name>
<keyword evidence="3" id="KW-1185">Reference proteome</keyword>
<dbReference type="EMBL" id="KL142390">
    <property type="protein sequence ID" value="KDR72035.1"/>
    <property type="molecule type" value="Genomic_DNA"/>
</dbReference>
<dbReference type="AlphaFoldDB" id="A0A067SM87"/>
<reference evidence="3" key="1">
    <citation type="journal article" date="2014" name="Proc. Natl. Acad. Sci. U.S.A.">
        <title>Extensive sampling of basidiomycete genomes demonstrates inadequacy of the white-rot/brown-rot paradigm for wood decay fungi.</title>
        <authorList>
            <person name="Riley R."/>
            <person name="Salamov A.A."/>
            <person name="Brown D.W."/>
            <person name="Nagy L.G."/>
            <person name="Floudas D."/>
            <person name="Held B.W."/>
            <person name="Levasseur A."/>
            <person name="Lombard V."/>
            <person name="Morin E."/>
            <person name="Otillar R."/>
            <person name="Lindquist E.A."/>
            <person name="Sun H."/>
            <person name="LaButti K.M."/>
            <person name="Schmutz J."/>
            <person name="Jabbour D."/>
            <person name="Luo H."/>
            <person name="Baker S.E."/>
            <person name="Pisabarro A.G."/>
            <person name="Walton J.D."/>
            <person name="Blanchette R.A."/>
            <person name="Henrissat B."/>
            <person name="Martin F."/>
            <person name="Cullen D."/>
            <person name="Hibbett D.S."/>
            <person name="Grigoriev I.V."/>
        </authorList>
    </citation>
    <scope>NUCLEOTIDE SEQUENCE [LARGE SCALE GENOMIC DNA]</scope>
    <source>
        <strain evidence="3">CBS 339.88</strain>
    </source>
</reference>
<evidence type="ECO:0000313" key="3">
    <source>
        <dbReference type="Proteomes" id="UP000027222"/>
    </source>
</evidence>
<protein>
    <submittedName>
        <fullName evidence="2">Uncharacterized protein</fullName>
    </submittedName>
</protein>
<gene>
    <name evidence="2" type="ORF">GALMADRAFT_773871</name>
</gene>
<keyword evidence="1" id="KW-0732">Signal</keyword>
<feature type="chain" id="PRO_5001645912" evidence="1">
    <location>
        <begin position="23"/>
        <end position="71"/>
    </location>
</feature>
<dbReference type="HOGENOM" id="CLU_2740186_0_0_1"/>
<proteinExistence type="predicted"/>
<evidence type="ECO:0000313" key="2">
    <source>
        <dbReference type="EMBL" id="KDR72035.1"/>
    </source>
</evidence>
<accession>A0A067SM87</accession>
<dbReference type="Proteomes" id="UP000027222">
    <property type="component" value="Unassembled WGS sequence"/>
</dbReference>